<dbReference type="GO" id="GO:0007234">
    <property type="term" value="P:osmosensory signaling via phosphorelay pathway"/>
    <property type="evidence" value="ECO:0007669"/>
    <property type="project" value="TreeGrafter"/>
</dbReference>
<reference evidence="9 10" key="1">
    <citation type="submission" date="2020-08" db="EMBL/GenBank/DDBJ databases">
        <title>Genomic Encyclopedia of Type Strains, Phase III (KMG-III): the genomes of soil and plant-associated and newly described type strains.</title>
        <authorList>
            <person name="Whitman W."/>
        </authorList>
    </citation>
    <scope>NUCLEOTIDE SEQUENCE [LARGE SCALE GENOMIC DNA]</scope>
    <source>
        <strain evidence="9 10">CECT 8654</strain>
    </source>
</reference>
<evidence type="ECO:0000256" key="5">
    <source>
        <dbReference type="ARBA" id="ARBA00022777"/>
    </source>
</evidence>
<dbReference type="Gene3D" id="1.10.287.130">
    <property type="match status" value="1"/>
</dbReference>
<dbReference type="CDD" id="cd00082">
    <property type="entry name" value="HisKA"/>
    <property type="match status" value="1"/>
</dbReference>
<dbReference type="RefSeq" id="WP_183411431.1">
    <property type="nucleotide sequence ID" value="NZ_JACHWY010000003.1"/>
</dbReference>
<comment type="caution">
    <text evidence="9">The sequence shown here is derived from an EMBL/GenBank/DDBJ whole genome shotgun (WGS) entry which is preliminary data.</text>
</comment>
<evidence type="ECO:0000256" key="1">
    <source>
        <dbReference type="ARBA" id="ARBA00000085"/>
    </source>
</evidence>
<dbReference type="Pfam" id="PF00072">
    <property type="entry name" value="Response_reg"/>
    <property type="match status" value="1"/>
</dbReference>
<dbReference type="InterPro" id="IPR003594">
    <property type="entry name" value="HATPase_dom"/>
</dbReference>
<protein>
    <recommendedName>
        <fullName evidence="2">histidine kinase</fullName>
        <ecNumber evidence="2">2.7.13.3</ecNumber>
    </recommendedName>
</protein>
<dbReference type="InterPro" id="IPR001789">
    <property type="entry name" value="Sig_transdc_resp-reg_receiver"/>
</dbReference>
<dbReference type="InterPro" id="IPR036890">
    <property type="entry name" value="HATPase_C_sf"/>
</dbReference>
<dbReference type="InterPro" id="IPR005467">
    <property type="entry name" value="His_kinase_dom"/>
</dbReference>
<evidence type="ECO:0000256" key="4">
    <source>
        <dbReference type="ARBA" id="ARBA00022679"/>
    </source>
</evidence>
<dbReference type="Pfam" id="PF02518">
    <property type="entry name" value="HATPase_c"/>
    <property type="match status" value="1"/>
</dbReference>
<keyword evidence="3 6" id="KW-0597">Phosphoprotein</keyword>
<evidence type="ECO:0000259" key="8">
    <source>
        <dbReference type="PROSITE" id="PS50110"/>
    </source>
</evidence>
<evidence type="ECO:0000313" key="9">
    <source>
        <dbReference type="EMBL" id="MBB3048661.1"/>
    </source>
</evidence>
<dbReference type="SUPFAM" id="SSF55874">
    <property type="entry name" value="ATPase domain of HSP90 chaperone/DNA topoisomerase II/histidine kinase"/>
    <property type="match status" value="1"/>
</dbReference>
<dbReference type="Gene3D" id="3.40.50.2300">
    <property type="match status" value="1"/>
</dbReference>
<gene>
    <name evidence="9" type="ORF">FHR99_002935</name>
</gene>
<dbReference type="InterPro" id="IPR004358">
    <property type="entry name" value="Sig_transdc_His_kin-like_C"/>
</dbReference>
<dbReference type="SMART" id="SM00388">
    <property type="entry name" value="HisKA"/>
    <property type="match status" value="1"/>
</dbReference>
<dbReference type="PRINTS" id="PR00344">
    <property type="entry name" value="BCTRLSENSOR"/>
</dbReference>
<proteinExistence type="predicted"/>
<dbReference type="SUPFAM" id="SSF52172">
    <property type="entry name" value="CheY-like"/>
    <property type="match status" value="1"/>
</dbReference>
<sequence length="348" mass="38682">MKILLVDDDRGDRATLKRALGKTTLNADVEEASALGEALNAIRFGAPDAVLLDYQMPGVEELEGLEQMRRVEPFLPIVLITGYGDELLAARAIHAGADEYLPKHQIDPPILEHVITNAMDKAAFRQKLDENRRELEQFAHILSHDLRAPLNQINNFCDMLRLELNGGDKKDIETYIDFIVRAAGDANALVRLLTDFLRADSIELTFEPVALQAMLEELRDMLTSQINVAPDIIQIDVESLPEINSNPLLLRQILQNLLGNALKYNESDTPRIEVTAEQGDDGIGIEERHRELIFEPFTRLHGKGEYSGSGLGLAIAFKNANRLNGGLTCEDNAEGGSRFVLTLPRRNA</sequence>
<dbReference type="AlphaFoldDB" id="A0A7W4Z872"/>
<dbReference type="Proteomes" id="UP000537130">
    <property type="component" value="Unassembled WGS sequence"/>
</dbReference>
<keyword evidence="10" id="KW-1185">Reference proteome</keyword>
<feature type="modified residue" description="4-aspartylphosphate" evidence="6">
    <location>
        <position position="53"/>
    </location>
</feature>
<dbReference type="GO" id="GO:0030295">
    <property type="term" value="F:protein kinase activator activity"/>
    <property type="evidence" value="ECO:0007669"/>
    <property type="project" value="TreeGrafter"/>
</dbReference>
<comment type="catalytic activity">
    <reaction evidence="1">
        <text>ATP + protein L-histidine = ADP + protein N-phospho-L-histidine.</text>
        <dbReference type="EC" id="2.7.13.3"/>
    </reaction>
</comment>
<accession>A0A7W4Z872</accession>
<dbReference type="SMART" id="SM00448">
    <property type="entry name" value="REC"/>
    <property type="match status" value="1"/>
</dbReference>
<dbReference type="EMBL" id="JACHWY010000003">
    <property type="protein sequence ID" value="MBB3048661.1"/>
    <property type="molecule type" value="Genomic_DNA"/>
</dbReference>
<dbReference type="InterPro" id="IPR011006">
    <property type="entry name" value="CheY-like_superfamily"/>
</dbReference>
<dbReference type="Gene3D" id="3.30.565.10">
    <property type="entry name" value="Histidine kinase-like ATPase, C-terminal domain"/>
    <property type="match status" value="1"/>
</dbReference>
<name>A0A7W4Z872_9GAMM</name>
<dbReference type="InterPro" id="IPR050351">
    <property type="entry name" value="BphY/WalK/GraS-like"/>
</dbReference>
<dbReference type="GO" id="GO:0000155">
    <property type="term" value="F:phosphorelay sensor kinase activity"/>
    <property type="evidence" value="ECO:0007669"/>
    <property type="project" value="InterPro"/>
</dbReference>
<feature type="domain" description="Histidine kinase" evidence="7">
    <location>
        <begin position="141"/>
        <end position="347"/>
    </location>
</feature>
<evidence type="ECO:0000259" key="7">
    <source>
        <dbReference type="PROSITE" id="PS50109"/>
    </source>
</evidence>
<dbReference type="EC" id="2.7.13.3" evidence="2"/>
<evidence type="ECO:0000256" key="6">
    <source>
        <dbReference type="PROSITE-ProRule" id="PRU00169"/>
    </source>
</evidence>
<dbReference type="Pfam" id="PF00512">
    <property type="entry name" value="HisKA"/>
    <property type="match status" value="1"/>
</dbReference>
<evidence type="ECO:0000313" key="10">
    <source>
        <dbReference type="Proteomes" id="UP000537130"/>
    </source>
</evidence>
<dbReference type="PROSITE" id="PS50109">
    <property type="entry name" value="HIS_KIN"/>
    <property type="match status" value="1"/>
</dbReference>
<dbReference type="CDD" id="cd00156">
    <property type="entry name" value="REC"/>
    <property type="match status" value="1"/>
</dbReference>
<dbReference type="PROSITE" id="PS50110">
    <property type="entry name" value="RESPONSE_REGULATORY"/>
    <property type="match status" value="1"/>
</dbReference>
<keyword evidence="5" id="KW-0418">Kinase</keyword>
<dbReference type="PANTHER" id="PTHR42878:SF15">
    <property type="entry name" value="BACTERIOPHYTOCHROME"/>
    <property type="match status" value="1"/>
</dbReference>
<feature type="domain" description="Response regulatory" evidence="8">
    <location>
        <begin position="2"/>
        <end position="118"/>
    </location>
</feature>
<evidence type="ECO:0000256" key="3">
    <source>
        <dbReference type="ARBA" id="ARBA00022553"/>
    </source>
</evidence>
<dbReference type="GO" id="GO:0000156">
    <property type="term" value="F:phosphorelay response regulator activity"/>
    <property type="evidence" value="ECO:0007669"/>
    <property type="project" value="TreeGrafter"/>
</dbReference>
<keyword evidence="4" id="KW-0808">Transferase</keyword>
<organism evidence="9 10">
    <name type="scientific">Litorivivens lipolytica</name>
    <dbReference type="NCBI Taxonomy" id="1524264"/>
    <lineage>
        <taxon>Bacteria</taxon>
        <taxon>Pseudomonadati</taxon>
        <taxon>Pseudomonadota</taxon>
        <taxon>Gammaproteobacteria</taxon>
        <taxon>Litorivivens</taxon>
    </lineage>
</organism>
<dbReference type="InterPro" id="IPR003661">
    <property type="entry name" value="HisK_dim/P_dom"/>
</dbReference>
<dbReference type="PANTHER" id="PTHR42878">
    <property type="entry name" value="TWO-COMPONENT HISTIDINE KINASE"/>
    <property type="match status" value="1"/>
</dbReference>
<dbReference type="SMART" id="SM00387">
    <property type="entry name" value="HATPase_c"/>
    <property type="match status" value="1"/>
</dbReference>
<evidence type="ECO:0000256" key="2">
    <source>
        <dbReference type="ARBA" id="ARBA00012438"/>
    </source>
</evidence>